<name>A0A927J2F2_9MICO</name>
<dbReference type="EMBL" id="JACYHB010000014">
    <property type="protein sequence ID" value="MBD8080380.1"/>
    <property type="molecule type" value="Genomic_DNA"/>
</dbReference>
<reference evidence="3" key="1">
    <citation type="journal article" date="2018" name="Curr. Microbiol.">
        <title>Cellulosimicrobium arenosum sp. nov., Isolated from Marine Sediment Sand.</title>
        <authorList>
            <person name="Oh M."/>
            <person name="Kim J.H."/>
            <person name="Yoon J.H."/>
            <person name="Schumann P."/>
            <person name="Kim W."/>
        </authorList>
    </citation>
    <scope>NUCLEOTIDE SEQUENCE</scope>
    <source>
        <strain evidence="3">KCTC 49039</strain>
    </source>
</reference>
<protein>
    <submittedName>
        <fullName evidence="3">DUF305 domain-containing protein</fullName>
    </submittedName>
</protein>
<dbReference type="AlphaFoldDB" id="A0A927J2F2"/>
<keyword evidence="4" id="KW-1185">Reference proteome</keyword>
<comment type="caution">
    <text evidence="3">The sequence shown here is derived from an EMBL/GenBank/DDBJ whole genome shotgun (WGS) entry which is preliminary data.</text>
</comment>
<reference evidence="3" key="2">
    <citation type="submission" date="2020-09" db="EMBL/GenBank/DDBJ databases">
        <authorList>
            <person name="Yu Y."/>
        </authorList>
    </citation>
    <scope>NUCLEOTIDE SEQUENCE</scope>
    <source>
        <strain evidence="3">KCTC 49039</strain>
    </source>
</reference>
<dbReference type="InterPro" id="IPR012347">
    <property type="entry name" value="Ferritin-like"/>
</dbReference>
<dbReference type="RefSeq" id="WP_191829956.1">
    <property type="nucleotide sequence ID" value="NZ_JACYHB010000014.1"/>
</dbReference>
<evidence type="ECO:0000256" key="1">
    <source>
        <dbReference type="SAM" id="Phobius"/>
    </source>
</evidence>
<feature type="transmembrane region" description="Helical" evidence="1">
    <location>
        <begin position="88"/>
        <end position="108"/>
    </location>
</feature>
<sequence>MTGQVDENDGREGREDRRDRTRRWRTYGRFTAMIATSTVVMFGLTYTNVFAADHIRFSEERVYMAVLMGSAMAIIMLGFMWGHMYRDVRVNVAIVLVALVVGTGALALSRTQALVDDRAYMKGMIPHHSIAILTSDRADIDDLRVRQLADGISATQHVEIAEMEWLISDIAANGIASTPEEAAARPVPDFEPSDDS</sequence>
<feature type="domain" description="DUF305" evidence="2">
    <location>
        <begin position="117"/>
        <end position="167"/>
    </location>
</feature>
<feature type="transmembrane region" description="Helical" evidence="1">
    <location>
        <begin position="62"/>
        <end position="82"/>
    </location>
</feature>
<keyword evidence="1" id="KW-1133">Transmembrane helix</keyword>
<gene>
    <name evidence="3" type="ORF">IF651_15090</name>
</gene>
<dbReference type="Gene3D" id="1.20.1260.10">
    <property type="match status" value="1"/>
</dbReference>
<evidence type="ECO:0000313" key="3">
    <source>
        <dbReference type="EMBL" id="MBD8080380.1"/>
    </source>
</evidence>
<evidence type="ECO:0000259" key="2">
    <source>
        <dbReference type="Pfam" id="PF03713"/>
    </source>
</evidence>
<evidence type="ECO:0000313" key="4">
    <source>
        <dbReference type="Proteomes" id="UP000610846"/>
    </source>
</evidence>
<dbReference type="Proteomes" id="UP000610846">
    <property type="component" value="Unassembled WGS sequence"/>
</dbReference>
<keyword evidence="1" id="KW-0472">Membrane</keyword>
<proteinExistence type="predicted"/>
<organism evidence="3 4">
    <name type="scientific">Cellulosimicrobium arenosum</name>
    <dbReference type="NCBI Taxonomy" id="2708133"/>
    <lineage>
        <taxon>Bacteria</taxon>
        <taxon>Bacillati</taxon>
        <taxon>Actinomycetota</taxon>
        <taxon>Actinomycetes</taxon>
        <taxon>Micrococcales</taxon>
        <taxon>Promicromonosporaceae</taxon>
        <taxon>Cellulosimicrobium</taxon>
    </lineage>
</organism>
<dbReference type="Pfam" id="PF03713">
    <property type="entry name" value="DUF305"/>
    <property type="match status" value="1"/>
</dbReference>
<dbReference type="InterPro" id="IPR005183">
    <property type="entry name" value="DUF305_CopM-like"/>
</dbReference>
<keyword evidence="1" id="KW-0812">Transmembrane</keyword>
<accession>A0A927J2F2</accession>
<feature type="transmembrane region" description="Helical" evidence="1">
    <location>
        <begin position="30"/>
        <end position="50"/>
    </location>
</feature>